<dbReference type="Proteomes" id="UP000053144">
    <property type="component" value="Unassembled WGS sequence"/>
</dbReference>
<name>A0A0L9T8V3_PHAAN</name>
<dbReference type="EMBL" id="KQ258353">
    <property type="protein sequence ID" value="KOM26982.1"/>
    <property type="molecule type" value="Genomic_DNA"/>
</dbReference>
<accession>A0A0L9T8V3</accession>
<dbReference type="AlphaFoldDB" id="A0A0L9T8V3"/>
<reference evidence="2" key="1">
    <citation type="journal article" date="2015" name="Proc. Natl. Acad. Sci. U.S.A.">
        <title>Genome sequencing of adzuki bean (Vigna angularis) provides insight into high starch and low fat accumulation and domestication.</title>
        <authorList>
            <person name="Yang K."/>
            <person name="Tian Z."/>
            <person name="Chen C."/>
            <person name="Luo L."/>
            <person name="Zhao B."/>
            <person name="Wang Z."/>
            <person name="Yu L."/>
            <person name="Li Y."/>
            <person name="Sun Y."/>
            <person name="Li W."/>
            <person name="Chen Y."/>
            <person name="Li Y."/>
            <person name="Zhang Y."/>
            <person name="Ai D."/>
            <person name="Zhao J."/>
            <person name="Shang C."/>
            <person name="Ma Y."/>
            <person name="Wu B."/>
            <person name="Wang M."/>
            <person name="Gao L."/>
            <person name="Sun D."/>
            <person name="Zhang P."/>
            <person name="Guo F."/>
            <person name="Wang W."/>
            <person name="Li Y."/>
            <person name="Wang J."/>
            <person name="Varshney R.K."/>
            <person name="Wang J."/>
            <person name="Ling H.Q."/>
            <person name="Wan P."/>
        </authorList>
    </citation>
    <scope>NUCLEOTIDE SEQUENCE</scope>
    <source>
        <strain evidence="2">cv. Jingnong 6</strain>
    </source>
</reference>
<dbReference type="Gramene" id="KOM26982">
    <property type="protein sequence ID" value="KOM26982"/>
    <property type="gene ID" value="LR48_Vigan347s003600"/>
</dbReference>
<sequence>MSTIVLLTDSPLPPLVHASAPCYITAPTHQPRLHCIAHDSHLIHYSLTNQKELLLPQELFLVSNHPPTSDLPFSAIFTDSPHYVSIPTHQPRLQITSRSFFPRASIHVSEHLILALESSSSPTLLQPQIYVFSSIFTVFSPSISRFLFYFAASSLVREASRIQIALLLPQSIRTPQALPSFGIQSLGSSTLQR</sequence>
<proteinExistence type="predicted"/>
<organism evidence="1 2">
    <name type="scientific">Phaseolus angularis</name>
    <name type="common">Azuki bean</name>
    <name type="synonym">Vigna angularis</name>
    <dbReference type="NCBI Taxonomy" id="3914"/>
    <lineage>
        <taxon>Eukaryota</taxon>
        <taxon>Viridiplantae</taxon>
        <taxon>Streptophyta</taxon>
        <taxon>Embryophyta</taxon>
        <taxon>Tracheophyta</taxon>
        <taxon>Spermatophyta</taxon>
        <taxon>Magnoliopsida</taxon>
        <taxon>eudicotyledons</taxon>
        <taxon>Gunneridae</taxon>
        <taxon>Pentapetalae</taxon>
        <taxon>rosids</taxon>
        <taxon>fabids</taxon>
        <taxon>Fabales</taxon>
        <taxon>Fabaceae</taxon>
        <taxon>Papilionoideae</taxon>
        <taxon>50 kb inversion clade</taxon>
        <taxon>NPAAA clade</taxon>
        <taxon>indigoferoid/millettioid clade</taxon>
        <taxon>Phaseoleae</taxon>
        <taxon>Vigna</taxon>
    </lineage>
</organism>
<evidence type="ECO:0000313" key="1">
    <source>
        <dbReference type="EMBL" id="KOM26982.1"/>
    </source>
</evidence>
<protein>
    <submittedName>
        <fullName evidence="1">Uncharacterized protein</fullName>
    </submittedName>
</protein>
<gene>
    <name evidence="1" type="ORF">LR48_Vigan347s003600</name>
</gene>
<evidence type="ECO:0000313" key="2">
    <source>
        <dbReference type="Proteomes" id="UP000053144"/>
    </source>
</evidence>